<feature type="region of interest" description="Disordered" evidence="1">
    <location>
        <begin position="170"/>
        <end position="191"/>
    </location>
</feature>
<comment type="caution">
    <text evidence="2">The sequence shown here is derived from an EMBL/GenBank/DDBJ whole genome shotgun (WGS) entry which is preliminary data.</text>
</comment>
<name>A0A5M9JAC7_MONFR</name>
<evidence type="ECO:0000313" key="2">
    <source>
        <dbReference type="EMBL" id="KAA8566201.1"/>
    </source>
</evidence>
<dbReference type="VEuPathDB" id="FungiDB:MFRU_019g01500"/>
<dbReference type="EMBL" id="VICG01000012">
    <property type="protein sequence ID" value="KAA8566201.1"/>
    <property type="molecule type" value="Genomic_DNA"/>
</dbReference>
<sequence length="220" mass="25000">MALPIRGRDYPQWNNAVLDQEYPRWNNLFDTVNFEDAASLRKIFYAISTAQTFHPFKLDLLESIKLSDNEMIAVRDFSHNDQNFTLEKETKFYTEMLKKTDLSPVNQPNAYLQVRREFRRLAPDLEGLDEDKAANEISRWASWRVNSVPDSADSAIKNGNLVQNHGSVHARGMDLSEDDNGDASAKDEEETEMFQAARILMSMSTQGSVDSSFVTPAPDA</sequence>
<protein>
    <submittedName>
        <fullName evidence="2">Uncharacterized protein</fullName>
    </submittedName>
</protein>
<evidence type="ECO:0000313" key="3">
    <source>
        <dbReference type="Proteomes" id="UP000322873"/>
    </source>
</evidence>
<dbReference type="Proteomes" id="UP000322873">
    <property type="component" value="Unassembled WGS sequence"/>
</dbReference>
<accession>A0A5M9JAC7</accession>
<dbReference type="AlphaFoldDB" id="A0A5M9JAC7"/>
<evidence type="ECO:0000256" key="1">
    <source>
        <dbReference type="SAM" id="MobiDB-lite"/>
    </source>
</evidence>
<reference evidence="2 3" key="1">
    <citation type="submission" date="2019-06" db="EMBL/GenBank/DDBJ databases">
        <title>Genome Sequence of the Brown Rot Fungal Pathogen Monilinia fructicola.</title>
        <authorList>
            <person name="De Miccolis Angelini R.M."/>
            <person name="Landi L."/>
            <person name="Abate D."/>
            <person name="Pollastro S."/>
            <person name="Romanazzi G."/>
            <person name="Faretra F."/>
        </authorList>
    </citation>
    <scope>NUCLEOTIDE SEQUENCE [LARGE SCALE GENOMIC DNA]</scope>
    <source>
        <strain evidence="2 3">Mfrc123</strain>
    </source>
</reference>
<organism evidence="2 3">
    <name type="scientific">Monilinia fructicola</name>
    <name type="common">Brown rot fungus</name>
    <name type="synonym">Ciboria fructicola</name>
    <dbReference type="NCBI Taxonomy" id="38448"/>
    <lineage>
        <taxon>Eukaryota</taxon>
        <taxon>Fungi</taxon>
        <taxon>Dikarya</taxon>
        <taxon>Ascomycota</taxon>
        <taxon>Pezizomycotina</taxon>
        <taxon>Leotiomycetes</taxon>
        <taxon>Helotiales</taxon>
        <taxon>Sclerotiniaceae</taxon>
        <taxon>Monilinia</taxon>
    </lineage>
</organism>
<keyword evidence="3" id="KW-1185">Reference proteome</keyword>
<feature type="compositionally biased region" description="Acidic residues" evidence="1">
    <location>
        <begin position="175"/>
        <end position="191"/>
    </location>
</feature>
<proteinExistence type="predicted"/>
<gene>
    <name evidence="2" type="ORF">EYC84_008802</name>
</gene>